<dbReference type="AlphaFoldDB" id="A0AAF0BVZ9"/>
<protein>
    <submittedName>
        <fullName evidence="2">Alpha/beta hydrolase</fullName>
    </submittedName>
</protein>
<dbReference type="EMBL" id="CP116942">
    <property type="protein sequence ID" value="WCO67285.1"/>
    <property type="molecule type" value="Genomic_DNA"/>
</dbReference>
<proteinExistence type="predicted"/>
<dbReference type="SUPFAM" id="SSF53474">
    <property type="entry name" value="alpha/beta-Hydrolases"/>
    <property type="match status" value="1"/>
</dbReference>
<organism evidence="2 3">
    <name type="scientific">Iamia majanohamensis</name>
    <dbReference type="NCBI Taxonomy" id="467976"/>
    <lineage>
        <taxon>Bacteria</taxon>
        <taxon>Bacillati</taxon>
        <taxon>Actinomycetota</taxon>
        <taxon>Acidimicrobiia</taxon>
        <taxon>Acidimicrobiales</taxon>
        <taxon>Iamiaceae</taxon>
        <taxon>Iamia</taxon>
    </lineage>
</organism>
<dbReference type="PANTHER" id="PTHR43194:SF5">
    <property type="entry name" value="PIMELOYL-[ACYL-CARRIER PROTEIN] METHYL ESTER ESTERASE"/>
    <property type="match status" value="1"/>
</dbReference>
<feature type="domain" description="AB hydrolase-1" evidence="1">
    <location>
        <begin position="41"/>
        <end position="275"/>
    </location>
</feature>
<evidence type="ECO:0000259" key="1">
    <source>
        <dbReference type="Pfam" id="PF12697"/>
    </source>
</evidence>
<sequence>MTTTATPTIPAEHLLGTGSTTVEAADDTRLHVWDWGSGRPVVLSHAWGLSGRMWDAQLATLLDAGLRVVVPDRRGHGLSAVPGQGYGLDVLADDLAAVLDQRDLRDAVLVGHSAGAQEALRCITRHGVDRVAGIVLSAPVTPGLLPDEGGAEVAAAFSALRASWRTGFARWVLDGADAYFGAAEVAAATRDATVAQLLATPLPVVLATHRTLTTADLRPDLAALSLPTTVVQGSVDASAPIEVTGEPTAALVEGSVLVRVEGGGHGLYAGHAEEYGAALLDAVRRAA</sequence>
<dbReference type="Proteomes" id="UP001216390">
    <property type="component" value="Chromosome"/>
</dbReference>
<keyword evidence="3" id="KW-1185">Reference proteome</keyword>
<accession>A0AAF0BVZ9</accession>
<dbReference type="PRINTS" id="PR00111">
    <property type="entry name" value="ABHYDROLASE"/>
</dbReference>
<dbReference type="GO" id="GO:0016787">
    <property type="term" value="F:hydrolase activity"/>
    <property type="evidence" value="ECO:0007669"/>
    <property type="project" value="UniProtKB-KW"/>
</dbReference>
<dbReference type="InterPro" id="IPR029058">
    <property type="entry name" value="AB_hydrolase_fold"/>
</dbReference>
<reference evidence="2" key="1">
    <citation type="submission" date="2023-01" db="EMBL/GenBank/DDBJ databases">
        <title>The diversity of Class Acidimicrobiia in South China Sea sediment environments and the proposal of Iamia marina sp. nov., a novel species of the genus Iamia.</title>
        <authorList>
            <person name="He Y."/>
            <person name="Tian X."/>
        </authorList>
    </citation>
    <scope>NUCLEOTIDE SEQUENCE</scope>
    <source>
        <strain evidence="2">DSM 19957</strain>
    </source>
</reference>
<evidence type="ECO:0000313" key="3">
    <source>
        <dbReference type="Proteomes" id="UP001216390"/>
    </source>
</evidence>
<dbReference type="InterPro" id="IPR000073">
    <property type="entry name" value="AB_hydrolase_1"/>
</dbReference>
<gene>
    <name evidence="2" type="ORF">PO878_00930</name>
</gene>
<name>A0AAF0BVZ9_9ACTN</name>
<dbReference type="PANTHER" id="PTHR43194">
    <property type="entry name" value="HYDROLASE ALPHA/BETA FOLD FAMILY"/>
    <property type="match status" value="1"/>
</dbReference>
<dbReference type="Pfam" id="PF12697">
    <property type="entry name" value="Abhydrolase_6"/>
    <property type="match status" value="1"/>
</dbReference>
<keyword evidence="2" id="KW-0378">Hydrolase</keyword>
<dbReference type="RefSeq" id="WP_272736807.1">
    <property type="nucleotide sequence ID" value="NZ_CP116942.1"/>
</dbReference>
<dbReference type="InterPro" id="IPR050228">
    <property type="entry name" value="Carboxylesterase_BioH"/>
</dbReference>
<dbReference type="KEGG" id="ima:PO878_00930"/>
<dbReference type="Gene3D" id="3.40.50.1820">
    <property type="entry name" value="alpha/beta hydrolase"/>
    <property type="match status" value="1"/>
</dbReference>
<evidence type="ECO:0000313" key="2">
    <source>
        <dbReference type="EMBL" id="WCO67285.1"/>
    </source>
</evidence>